<dbReference type="EMBL" id="CADCUZ010000074">
    <property type="protein sequence ID" value="CAA9417134.1"/>
    <property type="molecule type" value="Genomic_DNA"/>
</dbReference>
<dbReference type="AlphaFoldDB" id="A0A6J4PQN6"/>
<feature type="non-terminal residue" evidence="1">
    <location>
        <position position="121"/>
    </location>
</feature>
<accession>A0A6J4PQN6</accession>
<organism evidence="1">
    <name type="scientific">uncultured Rubrobacteraceae bacterium</name>
    <dbReference type="NCBI Taxonomy" id="349277"/>
    <lineage>
        <taxon>Bacteria</taxon>
        <taxon>Bacillati</taxon>
        <taxon>Actinomycetota</taxon>
        <taxon>Rubrobacteria</taxon>
        <taxon>Rubrobacterales</taxon>
        <taxon>Rubrobacteraceae</taxon>
        <taxon>environmental samples</taxon>
    </lineage>
</organism>
<protein>
    <submittedName>
        <fullName evidence="1">Uncharacterized protein</fullName>
    </submittedName>
</protein>
<feature type="non-terminal residue" evidence="1">
    <location>
        <position position="1"/>
    </location>
</feature>
<name>A0A6J4PQN6_9ACTN</name>
<sequence length="121" mass="12226">GQGVGTGLRGAAGAGSGGERAVLRAGVRAGAGAAEPAGCGGLRHRADTVCGARARGGPRRGGEAGLGRSAVAAVRRCPRAPRLAARIRGRNSPGALRQPVRARLLIRRPGRLRGDGARWRL</sequence>
<evidence type="ECO:0000313" key="1">
    <source>
        <dbReference type="EMBL" id="CAA9417134.1"/>
    </source>
</evidence>
<gene>
    <name evidence="1" type="ORF">AVDCRST_MAG55-1727</name>
</gene>
<reference evidence="1" key="1">
    <citation type="submission" date="2020-02" db="EMBL/GenBank/DDBJ databases">
        <authorList>
            <person name="Meier V. D."/>
        </authorList>
    </citation>
    <scope>NUCLEOTIDE SEQUENCE</scope>
    <source>
        <strain evidence="1">AVDCRST_MAG55</strain>
    </source>
</reference>
<proteinExistence type="predicted"/>